<feature type="domain" description="Mon2/Sec7/BIG1-like dimerisation and cyclophilin-binding" evidence="6">
    <location>
        <begin position="4"/>
        <end position="178"/>
    </location>
</feature>
<accession>A0A1E4U275</accession>
<feature type="compositionally biased region" description="Polar residues" evidence="3">
    <location>
        <begin position="406"/>
        <end position="418"/>
    </location>
</feature>
<dbReference type="Pfam" id="PF12783">
    <property type="entry name" value="Sec7-like_HUS"/>
    <property type="match status" value="1"/>
</dbReference>
<evidence type="ECO:0000313" key="7">
    <source>
        <dbReference type="EMBL" id="ODV98113.1"/>
    </source>
</evidence>
<dbReference type="Pfam" id="PF16213">
    <property type="entry name" value="DCB"/>
    <property type="match status" value="1"/>
</dbReference>
<protein>
    <recommendedName>
        <fullName evidence="9">Protein MON2 homolog</fullName>
    </recommendedName>
</protein>
<dbReference type="GO" id="GO:0005802">
    <property type="term" value="C:trans-Golgi network"/>
    <property type="evidence" value="ECO:0007669"/>
    <property type="project" value="EnsemblFungi"/>
</dbReference>
<evidence type="ECO:0000313" key="8">
    <source>
        <dbReference type="Proteomes" id="UP000094236"/>
    </source>
</evidence>
<feature type="domain" description="Mon2 C-terminal" evidence="5">
    <location>
        <begin position="948"/>
        <end position="1181"/>
    </location>
</feature>
<feature type="compositionally biased region" description="Low complexity" evidence="3">
    <location>
        <begin position="393"/>
        <end position="405"/>
    </location>
</feature>
<feature type="domain" description="Mon2 C-terminal" evidence="5">
    <location>
        <begin position="1536"/>
        <end position="1635"/>
    </location>
</feature>
<gene>
    <name evidence="7" type="ORF">PACTADRAFT_598</name>
</gene>
<proteinExistence type="predicted"/>
<feature type="domain" description="Mon2/Sec7/BIG1-like HUS" evidence="4">
    <location>
        <begin position="205"/>
        <end position="357"/>
    </location>
</feature>
<dbReference type="InterPro" id="IPR032629">
    <property type="entry name" value="DCB_dom"/>
</dbReference>
<evidence type="ECO:0008006" key="9">
    <source>
        <dbReference type="Google" id="ProtNLM"/>
    </source>
</evidence>
<keyword evidence="2" id="KW-0653">Protein transport</keyword>
<dbReference type="EMBL" id="KV454011">
    <property type="protein sequence ID" value="ODV98113.1"/>
    <property type="molecule type" value="Genomic_DNA"/>
</dbReference>
<dbReference type="Pfam" id="PF16206">
    <property type="entry name" value="Mon2_C"/>
    <property type="match status" value="2"/>
</dbReference>
<evidence type="ECO:0000259" key="6">
    <source>
        <dbReference type="Pfam" id="PF16213"/>
    </source>
</evidence>
<dbReference type="GO" id="GO:0005829">
    <property type="term" value="C:cytosol"/>
    <property type="evidence" value="ECO:0007669"/>
    <property type="project" value="GOC"/>
</dbReference>
<dbReference type="STRING" id="669874.A0A1E4U275"/>
<evidence type="ECO:0000256" key="2">
    <source>
        <dbReference type="ARBA" id="ARBA00022927"/>
    </source>
</evidence>
<dbReference type="GO" id="GO:0031901">
    <property type="term" value="C:early endosome membrane"/>
    <property type="evidence" value="ECO:0007669"/>
    <property type="project" value="EnsemblFungi"/>
</dbReference>
<organism evidence="7 8">
    <name type="scientific">Pachysolen tannophilus NRRL Y-2460</name>
    <dbReference type="NCBI Taxonomy" id="669874"/>
    <lineage>
        <taxon>Eukaryota</taxon>
        <taxon>Fungi</taxon>
        <taxon>Dikarya</taxon>
        <taxon>Ascomycota</taxon>
        <taxon>Saccharomycotina</taxon>
        <taxon>Pichiomycetes</taxon>
        <taxon>Pachysolenaceae</taxon>
        <taxon>Pachysolen</taxon>
    </lineage>
</organism>
<dbReference type="GO" id="GO:0006897">
    <property type="term" value="P:endocytosis"/>
    <property type="evidence" value="ECO:0007669"/>
    <property type="project" value="EnsemblFungi"/>
</dbReference>
<dbReference type="GO" id="GO:0006623">
    <property type="term" value="P:protein targeting to vacuole"/>
    <property type="evidence" value="ECO:0007669"/>
    <property type="project" value="EnsemblFungi"/>
</dbReference>
<dbReference type="Proteomes" id="UP000094236">
    <property type="component" value="Unassembled WGS sequence"/>
</dbReference>
<dbReference type="GO" id="GO:0005085">
    <property type="term" value="F:guanyl-nucleotide exchange factor activity"/>
    <property type="evidence" value="ECO:0007669"/>
    <property type="project" value="EnsemblFungi"/>
</dbReference>
<dbReference type="GO" id="GO:0006895">
    <property type="term" value="P:Golgi to endosome transport"/>
    <property type="evidence" value="ECO:0007669"/>
    <property type="project" value="EnsemblFungi"/>
</dbReference>
<dbReference type="OrthoDB" id="294853at2759"/>
<evidence type="ECO:0000259" key="5">
    <source>
        <dbReference type="Pfam" id="PF16206"/>
    </source>
</evidence>
<keyword evidence="8" id="KW-1185">Reference proteome</keyword>
<reference evidence="8" key="1">
    <citation type="submission" date="2016-05" db="EMBL/GenBank/DDBJ databases">
        <title>Comparative genomics of biotechnologically important yeasts.</title>
        <authorList>
            <consortium name="DOE Joint Genome Institute"/>
            <person name="Riley R."/>
            <person name="Haridas S."/>
            <person name="Wolfe K.H."/>
            <person name="Lopes M.R."/>
            <person name="Hittinger C.T."/>
            <person name="Goker M."/>
            <person name="Salamov A."/>
            <person name="Wisecaver J."/>
            <person name="Long T.M."/>
            <person name="Aerts A.L."/>
            <person name="Barry K."/>
            <person name="Choi C."/>
            <person name="Clum A."/>
            <person name="Coughlan A.Y."/>
            <person name="Deshpande S."/>
            <person name="Douglass A.P."/>
            <person name="Hanson S.J."/>
            <person name="Klenk H.-P."/>
            <person name="Labutti K."/>
            <person name="Lapidus A."/>
            <person name="Lindquist E."/>
            <person name="Lipzen A."/>
            <person name="Meier-Kolthoff J.P."/>
            <person name="Ohm R.A."/>
            <person name="Otillar R.P."/>
            <person name="Pangilinan J."/>
            <person name="Peng Y."/>
            <person name="Rokas A."/>
            <person name="Rosa C.A."/>
            <person name="Scheuner C."/>
            <person name="Sibirny A.A."/>
            <person name="Slot J.C."/>
            <person name="Stielow J.B."/>
            <person name="Sun H."/>
            <person name="Kurtzman C.P."/>
            <person name="Blackwell M."/>
            <person name="Grigoriev I.V."/>
            <person name="Jeffries T.W."/>
        </authorList>
    </citation>
    <scope>NUCLEOTIDE SEQUENCE [LARGE SCALE GENOMIC DNA]</scope>
    <source>
        <strain evidence="8">NRRL Y-2460</strain>
    </source>
</reference>
<evidence type="ECO:0000259" key="4">
    <source>
        <dbReference type="Pfam" id="PF12783"/>
    </source>
</evidence>
<evidence type="ECO:0000256" key="3">
    <source>
        <dbReference type="SAM" id="MobiDB-lite"/>
    </source>
</evidence>
<sequence length="1678" mass="192340">MSTVHQLNLELTNLISESKRKNSDIKHAAEKSLEALKAYSAKTSETEFVKGLSKNPDFITPFLLACRTRNTKYVAIAISCFQKLIIGKGLPITKLELMLDAFIESTNLAIEIQLKILQCLPFLFQNYSIFISDKILIKLLSICSILQGSNKSSAVNNTASATFLQLIGLVFDKINDEDSLAKETVDKSYVVPIDNDKKINIGPNAYDSQRIFLDLCILIEHHKPHFLKTNYITENFGFELLESVIKSNKDIFLNHVELGFLLRTKVVPLLLRFFSVSKDFPIMVRVARLIFLLIREQFDSLKIESEVMLSLLTHILSKDSSSPFWKKILSLEIYRGILNDFKLVEKIFTQFDNNKNENTKKIIYDFLKTSYNILDENRFLLNTGDIVQPPPSHTSSSSPTSSSSSNRAISPAPNNQLENAPGLSISKSSIKINFIDLLDKPDAPPISETYLFYLILTSITNFCEGICKYALDLSSNSSSTSTSISATLSSVQDNNIQFLDKETSFENNPNLKGNLIFITELIEKNYGLMLPIYKIFIYSTLDNDIFHKLIRSLQKLCHASGILTLTKPRDDIFEIFALITINLVGKVGFEQKTNHTLSFSESIVGTISSTINQALATPGPVSTLNSQQAHNEMYTRNINSRNILCFRVLSSLAISLGTVLQSKWKLIFITLQWLDYYIRGPSDELIKDFPPASRYLTSQDLINIENSINKLDESINFYSNSVFHDMTEALITLSDEVVYSGNDSLFKEPVLKTDGESKIQPCAYNKIYFSNKLMKLCRINPRKFLIENDENWNLIGDFYFKIICNRSLDYEFRLEIGKDFNSTIKYVSIDGFHQDDGFEYDKSQTELKVLNSLYTFIKHLTKLSKPNQLLILNCETEIHLQVLNTLKELLDKYGIFFKNWNLVFKIINSPFEKEDQFLLSNEDDKILVGKVKMVINSSFENLKLILDEFLLSLPSNQLKILIDCLSNFIKQTYDLNISFNSISYFWLISDYLRDAILKNQQEVESSRRDIESYVTDEGTLLKAVSSTEKDENLHRLLWIYLLFVLSKSFNDDRNQVRNGSIQTFFSIVDSHGRFLPNWNLIYDVILKPKLMKKPSATTFSGETSKKEWIESLTLILNGLVKLYCNFLVDFDENSNCVKYWSGLVSYFNDILTLNSIELNIKIYKAFNDVLKPLSAENDKDKKLPNEILELFYNFWSGSPILYNLIQNALYQESLTSLMESFPLLFKLIGPVLNLGKFETILCMFDSCVRYPVLPELFSNDDMRCTQLQESIYQNLSKLVIAEDDEIKDAKYQSLLLQELLLIVILPFSTRMRIEQKLNEKLTVTNLKVPTFTAISYQTLELLKTDLKKNEVNLMLLLKDRCILKVFKSLSEPTKLKAKGVKNKPELWIESSKILTNLAQKCVDILKQDSENQVPEDIKTELWTLIIEAIENNLLYNVENPDYEEIDISNYDELKGILIPNLELKSIPDSLLEEYINTVWSKSFLYPLDEIERAILTTSKSPLEVSEKLSFFEFDNLIVGSTKSLTPLPRLTFNKKNLNDLISFALPTGDSGAKSRLFRVSLPYFVSRSCFVLRKFISDESLLNKCPLPKIQQYEMVIILNGILKIFDLAEGMDERSLKTLDILYPLIIKSISVSNKIDGIILVLEKILMKITKLLKRNYQEKLETAVNQKTLDLKYIQ</sequence>
<dbReference type="InterPro" id="IPR032817">
    <property type="entry name" value="Mon2_C"/>
</dbReference>
<feature type="region of interest" description="Disordered" evidence="3">
    <location>
        <begin position="388"/>
        <end position="421"/>
    </location>
</feature>
<dbReference type="InterPro" id="IPR032691">
    <property type="entry name" value="Mon2/Sec7/BIG1-like_HUS"/>
</dbReference>
<name>A0A1E4U275_PACTA</name>
<evidence type="ECO:0000256" key="1">
    <source>
        <dbReference type="ARBA" id="ARBA00022448"/>
    </source>
</evidence>
<dbReference type="GO" id="GO:0042147">
    <property type="term" value="P:retrograde transport, endosome to Golgi"/>
    <property type="evidence" value="ECO:0007669"/>
    <property type="project" value="EnsemblFungi"/>
</dbReference>
<keyword evidence="1" id="KW-0813">Transport</keyword>